<comment type="similarity">
    <text evidence="1">Belongs to the UPF0162 family.</text>
</comment>
<name>A0A090NIF7_SHIDY</name>
<dbReference type="Pfam" id="PF13369">
    <property type="entry name" value="Transglut_core2"/>
    <property type="match status" value="1"/>
</dbReference>
<feature type="domain" description="Protein SirB1 N-terminal" evidence="2">
    <location>
        <begin position="33"/>
        <end position="184"/>
    </location>
</feature>
<gene>
    <name evidence="3" type="ORF">WRSd3_01814</name>
</gene>
<dbReference type="EMBL" id="AXUT01000135">
    <property type="protein sequence ID" value="ESU79874.1"/>
    <property type="molecule type" value="Genomic_DNA"/>
</dbReference>
<dbReference type="PANTHER" id="PTHR31350">
    <property type="entry name" value="SI:DKEY-261L7.2"/>
    <property type="match status" value="1"/>
</dbReference>
<dbReference type="PANTHER" id="PTHR31350:SF21">
    <property type="entry name" value="F-BOX ONLY PROTEIN 21"/>
    <property type="match status" value="1"/>
</dbReference>
<organism evidence="3 4">
    <name type="scientific">Shigella dysenteriae WRSd3</name>
    <dbReference type="NCBI Taxonomy" id="1401327"/>
    <lineage>
        <taxon>Bacteria</taxon>
        <taxon>Pseudomonadati</taxon>
        <taxon>Pseudomonadota</taxon>
        <taxon>Gammaproteobacteria</taxon>
        <taxon>Enterobacterales</taxon>
        <taxon>Enterobacteriaceae</taxon>
        <taxon>Shigella</taxon>
    </lineage>
</organism>
<protein>
    <submittedName>
        <fullName evidence="3">Transcriptional regulator</fullName>
    </submittedName>
</protein>
<dbReference type="Proteomes" id="UP000017944">
    <property type="component" value="Unassembled WGS sequence"/>
</dbReference>
<evidence type="ECO:0000259" key="2">
    <source>
        <dbReference type="Pfam" id="PF13369"/>
    </source>
</evidence>
<dbReference type="AlphaFoldDB" id="A0A090NIF7"/>
<evidence type="ECO:0000313" key="4">
    <source>
        <dbReference type="Proteomes" id="UP000017944"/>
    </source>
</evidence>
<dbReference type="NCBIfam" id="NF008188">
    <property type="entry name" value="PRK10941.1"/>
    <property type="match status" value="1"/>
</dbReference>
<sequence length="269" mass="30804">MRSLADFEFNKAPLCEGMILACEAIRRDVPSQDVYDELERLVSLAKEEISQLLPLEEQLEKLIALFYGDWGFKASRGVYRLSDALWLDQVLKNRQGSAVSLGAVLLWVANRLDLPLLPVIFPTQLILRIECPDGEIWLINPFNGESLSEYMLDVWLKGNISPSAELFYEDLDEADNIEVIRKLLDTLKASLMEENQMELALRTSEALLQFNPEDPYEIRDRGLIYAQLDCEHVALNDLSYFVELCPEDPISEMIRAQINNIAHKHIVLH</sequence>
<dbReference type="RefSeq" id="WP_001257060.1">
    <property type="nucleotide sequence ID" value="NZ_AXUT01000135.1"/>
</dbReference>
<dbReference type="InterPro" id="IPR011990">
    <property type="entry name" value="TPR-like_helical_dom_sf"/>
</dbReference>
<dbReference type="SUPFAM" id="SSF48452">
    <property type="entry name" value="TPR-like"/>
    <property type="match status" value="1"/>
</dbReference>
<evidence type="ECO:0000256" key="1">
    <source>
        <dbReference type="ARBA" id="ARBA00007100"/>
    </source>
</evidence>
<proteinExistence type="inferred from homology"/>
<dbReference type="Pfam" id="PF13371">
    <property type="entry name" value="TPR_9"/>
    <property type="match status" value="1"/>
</dbReference>
<reference evidence="3 4" key="1">
    <citation type="submission" date="2013-10" db="EMBL/GenBank/DDBJ databases">
        <title>Draft genomes and the virulence plasmids of Sd1617 vaccine constructs: WRSd3 and WRSd5.</title>
        <authorList>
            <person name="Aksomboon Vongsawan A."/>
            <person name="Venkatesan M.M."/>
            <person name="Vaisvil B."/>
            <person name="Emel G."/>
            <person name="Kepatral V."/>
            <person name="Sethabutr O."/>
            <person name="Serichantalergs O."/>
            <person name="Mason C."/>
        </authorList>
    </citation>
    <scope>NUCLEOTIDE SEQUENCE [LARGE SCALE GENOMIC DNA]</scope>
    <source>
        <strain evidence="3 4">WRSd3</strain>
    </source>
</reference>
<comment type="caution">
    <text evidence="3">The sequence shown here is derived from an EMBL/GenBank/DDBJ whole genome shotgun (WGS) entry which is preliminary data.</text>
</comment>
<accession>A0A090NIF7</accession>
<evidence type="ECO:0000313" key="3">
    <source>
        <dbReference type="EMBL" id="ESU79874.1"/>
    </source>
</evidence>
<dbReference type="PATRIC" id="fig|1401327.3.peg.1685"/>
<dbReference type="InterPro" id="IPR032698">
    <property type="entry name" value="SirB1_N"/>
</dbReference>